<dbReference type="Gene3D" id="1.10.10.10">
    <property type="entry name" value="Winged helix-like DNA-binding domain superfamily/Winged helix DNA-binding domain"/>
    <property type="match status" value="1"/>
</dbReference>
<dbReference type="KEGG" id="ccac:CcaHIS019_0202740"/>
<dbReference type="InterPro" id="IPR036388">
    <property type="entry name" value="WH-like_DNA-bd_sf"/>
</dbReference>
<dbReference type="InterPro" id="IPR036390">
    <property type="entry name" value="WH_DNA-bd_sf"/>
</dbReference>
<dbReference type="EMBL" id="AP028213">
    <property type="protein sequence ID" value="BEI88912.1"/>
    <property type="molecule type" value="Genomic_DNA"/>
</dbReference>
<protein>
    <recommendedName>
        <fullName evidence="9">DNA-directed RNA polymerase III subunit RPC6</fullName>
    </recommendedName>
</protein>
<evidence type="ECO:0000256" key="5">
    <source>
        <dbReference type="ARBA" id="ARBA00023242"/>
    </source>
</evidence>
<dbReference type="GO" id="GO:0005666">
    <property type="term" value="C:RNA polymerase III complex"/>
    <property type="evidence" value="ECO:0007669"/>
    <property type="project" value="InterPro"/>
</dbReference>
<feature type="compositionally biased region" description="Low complexity" evidence="6">
    <location>
        <begin position="409"/>
        <end position="418"/>
    </location>
</feature>
<evidence type="ECO:0000256" key="1">
    <source>
        <dbReference type="ARBA" id="ARBA00004123"/>
    </source>
</evidence>
<evidence type="ECO:0000256" key="6">
    <source>
        <dbReference type="SAM" id="MobiDB-lite"/>
    </source>
</evidence>
<dbReference type="RefSeq" id="XP_060454178.1">
    <property type="nucleotide sequence ID" value="XM_060597268.1"/>
</dbReference>
<reference evidence="7" key="1">
    <citation type="journal article" date="2023" name="BMC Genomics">
        <title>Chromosome-level genome assemblies of Cutaneotrichosporon spp. (Trichosporonales, Basidiomycota) reveal imbalanced evolution between nucleotide sequences and chromosome synteny.</title>
        <authorList>
            <person name="Kobayashi Y."/>
            <person name="Kayamori A."/>
            <person name="Aoki K."/>
            <person name="Shiwa Y."/>
            <person name="Matsutani M."/>
            <person name="Fujita N."/>
            <person name="Sugita T."/>
            <person name="Iwasaki W."/>
            <person name="Tanaka N."/>
            <person name="Takashima M."/>
        </authorList>
    </citation>
    <scope>NUCLEOTIDE SEQUENCE</scope>
    <source>
        <strain evidence="7">HIS019</strain>
    </source>
</reference>
<name>A0AA48L1H1_9TREE</name>
<feature type="region of interest" description="Disordered" evidence="6">
    <location>
        <begin position="264"/>
        <end position="443"/>
    </location>
</feature>
<evidence type="ECO:0008006" key="9">
    <source>
        <dbReference type="Google" id="ProtNLM"/>
    </source>
</evidence>
<dbReference type="InterPro" id="IPR016049">
    <property type="entry name" value="RNA_pol_Rpc34-like"/>
</dbReference>
<feature type="compositionally biased region" description="Acidic residues" evidence="6">
    <location>
        <begin position="584"/>
        <end position="593"/>
    </location>
</feature>
<proteinExistence type="inferred from homology"/>
<dbReference type="Pfam" id="PF05158">
    <property type="entry name" value="RNA_pol_Rpc34"/>
    <property type="match status" value="2"/>
</dbReference>
<evidence type="ECO:0000256" key="3">
    <source>
        <dbReference type="ARBA" id="ARBA00022478"/>
    </source>
</evidence>
<comment type="similarity">
    <text evidence="2">Belongs to the eukaryotic RPC34/RPC39 RNA polymerase subunit family.</text>
</comment>
<keyword evidence="8" id="KW-1185">Reference proteome</keyword>
<keyword evidence="5" id="KW-0539">Nucleus</keyword>
<feature type="compositionally biased region" description="Basic residues" evidence="6">
    <location>
        <begin position="335"/>
        <end position="358"/>
    </location>
</feature>
<evidence type="ECO:0000313" key="7">
    <source>
        <dbReference type="EMBL" id="BEI88912.1"/>
    </source>
</evidence>
<evidence type="ECO:0000256" key="2">
    <source>
        <dbReference type="ARBA" id="ARBA00011038"/>
    </source>
</evidence>
<dbReference type="AlphaFoldDB" id="A0AA48L1H1"/>
<dbReference type="GO" id="GO:0006383">
    <property type="term" value="P:transcription by RNA polymerase III"/>
    <property type="evidence" value="ECO:0007669"/>
    <property type="project" value="InterPro"/>
</dbReference>
<feature type="compositionally biased region" description="Acidic residues" evidence="6">
    <location>
        <begin position="380"/>
        <end position="390"/>
    </location>
</feature>
<gene>
    <name evidence="7" type="primary">RPC34</name>
    <name evidence="7" type="ORF">CcaverHIS019_0202740</name>
</gene>
<dbReference type="PANTHER" id="PTHR12780">
    <property type="entry name" value="RNA POLYMERASE III DNA DIRECTED , 39KD SUBUNIT-RELATED"/>
    <property type="match status" value="1"/>
</dbReference>
<dbReference type="SUPFAM" id="SSF46785">
    <property type="entry name" value="Winged helix' DNA-binding domain"/>
    <property type="match status" value="1"/>
</dbReference>
<keyword evidence="3" id="KW-0240">DNA-directed RNA polymerase</keyword>
<dbReference type="GeneID" id="85492783"/>
<feature type="region of interest" description="Disordered" evidence="6">
    <location>
        <begin position="544"/>
        <end position="593"/>
    </location>
</feature>
<comment type="subcellular location">
    <subcellularLocation>
        <location evidence="1">Nucleus</location>
    </subcellularLocation>
</comment>
<organism evidence="7 8">
    <name type="scientific">Cutaneotrichosporon cavernicola</name>
    <dbReference type="NCBI Taxonomy" id="279322"/>
    <lineage>
        <taxon>Eukaryota</taxon>
        <taxon>Fungi</taxon>
        <taxon>Dikarya</taxon>
        <taxon>Basidiomycota</taxon>
        <taxon>Agaricomycotina</taxon>
        <taxon>Tremellomycetes</taxon>
        <taxon>Trichosporonales</taxon>
        <taxon>Trichosporonaceae</taxon>
        <taxon>Cutaneotrichosporon</taxon>
    </lineage>
</organism>
<dbReference type="InterPro" id="IPR007832">
    <property type="entry name" value="RNA_pol_Rpc34"/>
</dbReference>
<dbReference type="Proteomes" id="UP001233271">
    <property type="component" value="Chromosome 2"/>
</dbReference>
<sequence>MSATLSSVEQKVYKKVMASKKKAMTQQQIETAIPGLSKKDCHSAINKILGLKLFTASKNSKGELVFHGVAVEDARKQNTLTTEQQYVLQIVDKAGNTGISKPSIANQVNTEIMARMQVFRALESLEKVGLVKTFKSVNAPTMPLYILAHLKPPEDMAGGIWFDESKEYDSVFVDTLRGVVLNFIQLKTFPQRKAANDAISKLCSNPIYPISQTAALPTPSLILSHLQKNKVTSAPLTVKNVMEICRALELDGLIEMIKPVGGVSVDQTFDSDSDEEPVLKRSRKNKRDDDDDDMDPEERERRERKEREKMKAKLKEAKREKQRKERAREREKEKERKRREKEKERKRKEKERERKRKAKDKERARKEKDKRKKKRVVSSDLDDSDEELREVDEPKSRRKKRALSDESDLSTSSSSSSDSDSDSDSDMSVSSVDSDDLDNGTVSLKPQSSAAAINLANPFFSDTGRQTLIDLSDQAVLYRALSRLTIALGQTQAPCGTCPQFNFCEEGGPVNADSCSYFTDWLSGTGGGWTADVKAEKAKKAAEEEQARRRAAAAANGETYVEEPLANGDEVYEEDGEYDHYDAPMDEGEEGYY</sequence>
<feature type="compositionally biased region" description="Basic and acidic residues" evidence="6">
    <location>
        <begin position="298"/>
        <end position="334"/>
    </location>
</feature>
<evidence type="ECO:0000256" key="4">
    <source>
        <dbReference type="ARBA" id="ARBA00023163"/>
    </source>
</evidence>
<accession>A0AA48L1H1</accession>
<keyword evidence="4" id="KW-0804">Transcription</keyword>
<evidence type="ECO:0000313" key="8">
    <source>
        <dbReference type="Proteomes" id="UP001233271"/>
    </source>
</evidence>